<dbReference type="InterPro" id="IPR026960">
    <property type="entry name" value="RVT-Znf"/>
</dbReference>
<keyword evidence="3" id="KW-1185">Reference proteome</keyword>
<gene>
    <name evidence="2" type="ORF">V6N11_044149</name>
</gene>
<evidence type="ECO:0000313" key="3">
    <source>
        <dbReference type="Proteomes" id="UP001396334"/>
    </source>
</evidence>
<evidence type="ECO:0000259" key="1">
    <source>
        <dbReference type="Pfam" id="PF13966"/>
    </source>
</evidence>
<organism evidence="2 3">
    <name type="scientific">Hibiscus sabdariffa</name>
    <name type="common">roselle</name>
    <dbReference type="NCBI Taxonomy" id="183260"/>
    <lineage>
        <taxon>Eukaryota</taxon>
        <taxon>Viridiplantae</taxon>
        <taxon>Streptophyta</taxon>
        <taxon>Embryophyta</taxon>
        <taxon>Tracheophyta</taxon>
        <taxon>Spermatophyta</taxon>
        <taxon>Magnoliopsida</taxon>
        <taxon>eudicotyledons</taxon>
        <taxon>Gunneridae</taxon>
        <taxon>Pentapetalae</taxon>
        <taxon>rosids</taxon>
        <taxon>malvids</taxon>
        <taxon>Malvales</taxon>
        <taxon>Malvaceae</taxon>
        <taxon>Malvoideae</taxon>
        <taxon>Hibiscus</taxon>
    </lineage>
</organism>
<evidence type="ECO:0000313" key="2">
    <source>
        <dbReference type="EMBL" id="KAK9011297.1"/>
    </source>
</evidence>
<dbReference type="EMBL" id="JBBPBN010000023">
    <property type="protein sequence ID" value="KAK9011297.1"/>
    <property type="molecule type" value="Genomic_DNA"/>
</dbReference>
<comment type="caution">
    <text evidence="2">The sequence shown here is derived from an EMBL/GenBank/DDBJ whole genome shotgun (WGS) entry which is preliminary data.</text>
</comment>
<reference evidence="2 3" key="1">
    <citation type="journal article" date="2024" name="G3 (Bethesda)">
        <title>Genome assembly of Hibiscus sabdariffa L. provides insights into metabolisms of medicinal natural products.</title>
        <authorList>
            <person name="Kim T."/>
        </authorList>
    </citation>
    <scope>NUCLEOTIDE SEQUENCE [LARGE SCALE GENOMIC DNA]</scope>
    <source>
        <strain evidence="2">TK-2024</strain>
        <tissue evidence="2">Old leaves</tissue>
    </source>
</reference>
<dbReference type="Proteomes" id="UP001396334">
    <property type="component" value="Unassembled WGS sequence"/>
</dbReference>
<name>A0ABR2REH9_9ROSI</name>
<sequence>MVDGIQYRIRCKIPSALDFGSGWLTYGTGRTCVIPLPANVSSSGYWNWGGFDHVLPNHILQCISTIIPPNPSFGPDTPIWRWEDKRVFTTKSAYDILGLRVETENSHVWKAIWSHSGPQRIRLFLWLVVHGGLLTNVERSRHLQFMWSEEEDVNHILRVCTRARMTWLRLLSLAKFHEFMSLSLHDWIARNICTSSRFGEDERWSICFAMTCWQLWKRRCSLVFSDNYVDHCIRLAHEYHTSLNQYHMLAPEICPPLGWIKVNVVGVVDRQPLVGYSEMIIEIGC</sequence>
<accession>A0ABR2REH9</accession>
<protein>
    <recommendedName>
        <fullName evidence="1">Reverse transcriptase zinc-binding domain-containing protein</fullName>
    </recommendedName>
</protein>
<dbReference type="Pfam" id="PF13966">
    <property type="entry name" value="zf-RVT"/>
    <property type="match status" value="1"/>
</dbReference>
<proteinExistence type="predicted"/>
<feature type="domain" description="Reverse transcriptase zinc-binding" evidence="1">
    <location>
        <begin position="88"/>
        <end position="167"/>
    </location>
</feature>